<reference evidence="3 4" key="1">
    <citation type="submission" date="2012-01" db="EMBL/GenBank/DDBJ databases">
        <title>Complete sequence of chromosome of Clostridium pasteurianum BC1.</title>
        <authorList>
            <consortium name="US DOE Joint Genome Institute"/>
            <person name="Lucas S."/>
            <person name="Han J."/>
            <person name="Lapidus A."/>
            <person name="Cheng J.-F."/>
            <person name="Goodwin L."/>
            <person name="Pitluck S."/>
            <person name="Peters L."/>
            <person name="Mikhailova N."/>
            <person name="Teshima H."/>
            <person name="Detter J.C."/>
            <person name="Han C."/>
            <person name="Tapia R."/>
            <person name="Land M."/>
            <person name="Hauser L."/>
            <person name="Kyrpides N."/>
            <person name="Ivanova N."/>
            <person name="Pagani I."/>
            <person name="Dunn J."/>
            <person name="Taghavi S."/>
            <person name="Francis A."/>
            <person name="van der Lelie D."/>
            <person name="Woyke T."/>
        </authorList>
    </citation>
    <scope>NUCLEOTIDE SEQUENCE [LARGE SCALE GENOMIC DNA]</scope>
    <source>
        <strain evidence="3 4">BC1</strain>
    </source>
</reference>
<name>R4K7D4_CLOPA</name>
<dbReference type="RefSeq" id="WP_015613852.1">
    <property type="nucleotide sequence ID" value="NC_021182.1"/>
</dbReference>
<proteinExistence type="predicted"/>
<dbReference type="Proteomes" id="UP000013523">
    <property type="component" value="Chromosome"/>
</dbReference>
<dbReference type="OrthoDB" id="2865952at2"/>
<dbReference type="EMBL" id="CP003261">
    <property type="protein sequence ID" value="AGK95525.1"/>
    <property type="molecule type" value="Genomic_DNA"/>
</dbReference>
<dbReference type="AlphaFoldDB" id="R4K7D4"/>
<dbReference type="Gene3D" id="2.60.40.1220">
    <property type="match status" value="1"/>
</dbReference>
<feature type="chain" id="PRO_5004367637" evidence="2">
    <location>
        <begin position="28"/>
        <end position="168"/>
    </location>
</feature>
<evidence type="ECO:0000256" key="1">
    <source>
        <dbReference type="ARBA" id="ARBA00022729"/>
    </source>
</evidence>
<keyword evidence="1 2" id="KW-0732">Signal</keyword>
<evidence type="ECO:0000256" key="2">
    <source>
        <dbReference type="SAM" id="SignalP"/>
    </source>
</evidence>
<gene>
    <name evidence="3" type="ORF">Clopa_0470</name>
</gene>
<evidence type="ECO:0000313" key="4">
    <source>
        <dbReference type="Proteomes" id="UP000013523"/>
    </source>
</evidence>
<dbReference type="eggNOG" id="ENOG50305YQ">
    <property type="taxonomic scope" value="Bacteria"/>
</dbReference>
<evidence type="ECO:0000313" key="3">
    <source>
        <dbReference type="EMBL" id="AGK95525.1"/>
    </source>
</evidence>
<dbReference type="InterPro" id="IPR014755">
    <property type="entry name" value="Cu-Rt/internalin_Ig-like"/>
</dbReference>
<organism evidence="3 4">
    <name type="scientific">Clostridium pasteurianum BC1</name>
    <dbReference type="NCBI Taxonomy" id="86416"/>
    <lineage>
        <taxon>Bacteria</taxon>
        <taxon>Bacillati</taxon>
        <taxon>Bacillota</taxon>
        <taxon>Clostridia</taxon>
        <taxon>Eubacteriales</taxon>
        <taxon>Clostridiaceae</taxon>
        <taxon>Clostridium</taxon>
    </lineage>
</organism>
<dbReference type="HOGENOM" id="CLU_1701146_0_0_9"/>
<feature type="signal peptide" evidence="2">
    <location>
        <begin position="1"/>
        <end position="27"/>
    </location>
</feature>
<protein>
    <submittedName>
        <fullName evidence="3">Uncharacterized protein</fullName>
    </submittedName>
</protein>
<dbReference type="PATRIC" id="fig|86416.3.peg.449"/>
<accession>R4K7D4</accession>
<dbReference type="KEGG" id="cpas:Clopa_0470"/>
<sequence length="168" mass="18716">MKKYLNYFLIMCTVMTVQLLLASNVSAKSTTEVYDTSMISMNNNKEFSIPKLVNVEQISNNQIQISYDRDVDVKLGTKATNYWIQSTNNVEPKGIATLGKNDKVNNSNSLTDNMVKIEQKDGSAKTFILTFNEDITRGEEYKLIICYVTVQGAPPYSGDNGAATFVGK</sequence>
<keyword evidence="4" id="KW-1185">Reference proteome</keyword>